<protein>
    <submittedName>
        <fullName evidence="1">Uncharacterized protein</fullName>
    </submittedName>
</protein>
<sequence length="169" mass="18296">MTATKTHDVIYRSAPSIFVTRNPHDHDQHPAEPNPADNRTRFTVFRRFESAIQIPRKSLSIMAITLPSSFAYMDHDTMDAVVDCGIFGKRPVGVLTPVADKPGMHVNEAVPAMERHGACTMNVDLGQEADSAVLASHAAALTEKVPAKCSECMESACTLNASMDEGLSV</sequence>
<evidence type="ECO:0000313" key="1">
    <source>
        <dbReference type="EMBL" id="TPX65159.1"/>
    </source>
</evidence>
<reference evidence="1 2" key="1">
    <citation type="journal article" date="2019" name="Sci. Rep.">
        <title>Comparative genomics of chytrid fungi reveal insights into the obligate biotrophic and pathogenic lifestyle of Synchytrium endobioticum.</title>
        <authorList>
            <person name="van de Vossenberg B.T.L.H."/>
            <person name="Warris S."/>
            <person name="Nguyen H.D.T."/>
            <person name="van Gent-Pelzer M.P.E."/>
            <person name="Joly D.L."/>
            <person name="van de Geest H.C."/>
            <person name="Bonants P.J.M."/>
            <person name="Smith D.S."/>
            <person name="Levesque C.A."/>
            <person name="van der Lee T.A.J."/>
        </authorList>
    </citation>
    <scope>NUCLEOTIDE SEQUENCE [LARGE SCALE GENOMIC DNA]</scope>
    <source>
        <strain evidence="1 2">CBS 675.73</strain>
    </source>
</reference>
<gene>
    <name evidence="1" type="ORF">CcCBS67573_g08211</name>
</gene>
<dbReference type="EMBL" id="QEAP01000505">
    <property type="protein sequence ID" value="TPX65159.1"/>
    <property type="molecule type" value="Genomic_DNA"/>
</dbReference>
<comment type="caution">
    <text evidence="1">The sequence shown here is derived from an EMBL/GenBank/DDBJ whole genome shotgun (WGS) entry which is preliminary data.</text>
</comment>
<dbReference type="AlphaFoldDB" id="A0A507ELN3"/>
<dbReference type="Proteomes" id="UP000320333">
    <property type="component" value="Unassembled WGS sequence"/>
</dbReference>
<keyword evidence="2" id="KW-1185">Reference proteome</keyword>
<name>A0A507ELN3_9FUNG</name>
<evidence type="ECO:0000313" key="2">
    <source>
        <dbReference type="Proteomes" id="UP000320333"/>
    </source>
</evidence>
<proteinExistence type="predicted"/>
<accession>A0A507ELN3</accession>
<organism evidence="1 2">
    <name type="scientific">Chytriomyces confervae</name>
    <dbReference type="NCBI Taxonomy" id="246404"/>
    <lineage>
        <taxon>Eukaryota</taxon>
        <taxon>Fungi</taxon>
        <taxon>Fungi incertae sedis</taxon>
        <taxon>Chytridiomycota</taxon>
        <taxon>Chytridiomycota incertae sedis</taxon>
        <taxon>Chytridiomycetes</taxon>
        <taxon>Chytridiales</taxon>
        <taxon>Chytriomycetaceae</taxon>
        <taxon>Chytriomyces</taxon>
    </lineage>
</organism>
<dbReference type="OrthoDB" id="2113892at2759"/>